<dbReference type="AlphaFoldDB" id="M5DQC3"/>
<dbReference type="HOGENOM" id="CLU_084490_1_0_6"/>
<dbReference type="Gene3D" id="3.30.870.10">
    <property type="entry name" value="Endonuclease Chain A"/>
    <property type="match status" value="1"/>
</dbReference>
<dbReference type="InterPro" id="IPR059166">
    <property type="entry name" value="PLD-like_cat"/>
</dbReference>
<dbReference type="eggNOG" id="COG1502">
    <property type="taxonomic scope" value="Bacteria"/>
</dbReference>
<protein>
    <recommendedName>
        <fullName evidence="2">Phospholipase D-like domain-containing protein</fullName>
    </recommendedName>
</protein>
<reference evidence="3 4" key="1">
    <citation type="journal article" date="2013" name="Genome Announc.">
        <title>Genome Sequence of Thalassolituus oleivorans MIL-1 (DSM 14913T).</title>
        <authorList>
            <person name="Golyshin P.N."/>
            <person name="Werner J."/>
            <person name="Chernikova T.N."/>
            <person name="Tran H."/>
            <person name="Ferrer M."/>
            <person name="Yakimov M.M."/>
            <person name="Teeling H."/>
            <person name="Golyshina O.V."/>
        </authorList>
    </citation>
    <scope>NUCLEOTIDE SEQUENCE [LARGE SCALE GENOMIC DNA]</scope>
    <source>
        <strain evidence="3 4">MIL-1</strain>
    </source>
</reference>
<evidence type="ECO:0000313" key="4">
    <source>
        <dbReference type="Proteomes" id="UP000011866"/>
    </source>
</evidence>
<dbReference type="KEGG" id="tol:TOL_1285"/>
<dbReference type="GeneID" id="79176193"/>
<feature type="domain" description="Phospholipase D-like" evidence="2">
    <location>
        <begin position="15"/>
        <end position="131"/>
    </location>
</feature>
<proteinExistence type="predicted"/>
<sequence>MAKFLSTTSLNFYLEELIKKSTKNLILISPYLKINARLKELLEFKSDSDLKVRIVYGKKEMAQSELDWLAGQRHIEVRFCKNLHAKCYMNDANAIISSLNLYEFSQVNNNEMGVLVTRSADTEAFTDAFEEVSRILRISDLVSFGDSSAESSAESLDVETDQALEEDDEESTDDGAKLTTSKLAKKRNCKTDEVLLILCKSGYLELRDERHYLTDKGKEAGGEFRKGWKGFYFLWPDDLVL</sequence>
<dbReference type="EMBL" id="HF680312">
    <property type="protein sequence ID" value="CCU71713.1"/>
    <property type="molecule type" value="Genomic_DNA"/>
</dbReference>
<evidence type="ECO:0000256" key="1">
    <source>
        <dbReference type="SAM" id="MobiDB-lite"/>
    </source>
</evidence>
<dbReference type="RefSeq" id="WP_015486450.1">
    <property type="nucleotide sequence ID" value="NC_020888.1"/>
</dbReference>
<feature type="compositionally biased region" description="Acidic residues" evidence="1">
    <location>
        <begin position="156"/>
        <end position="173"/>
    </location>
</feature>
<accession>M5DQC3</accession>
<dbReference type="Pfam" id="PF13091">
    <property type="entry name" value="PLDc_2"/>
    <property type="match status" value="1"/>
</dbReference>
<evidence type="ECO:0000313" key="3">
    <source>
        <dbReference type="EMBL" id="CCU71713.1"/>
    </source>
</evidence>
<organism evidence="3 4">
    <name type="scientific">Thalassolituus oleivorans MIL-1</name>
    <dbReference type="NCBI Taxonomy" id="1298593"/>
    <lineage>
        <taxon>Bacteria</taxon>
        <taxon>Pseudomonadati</taxon>
        <taxon>Pseudomonadota</taxon>
        <taxon>Gammaproteobacteria</taxon>
        <taxon>Oceanospirillales</taxon>
        <taxon>Oceanospirillaceae</taxon>
        <taxon>Thalassolituus</taxon>
    </lineage>
</organism>
<feature type="region of interest" description="Disordered" evidence="1">
    <location>
        <begin position="150"/>
        <end position="177"/>
    </location>
</feature>
<gene>
    <name evidence="3" type="ORF">TOL_1285</name>
</gene>
<dbReference type="SUPFAM" id="SSF56024">
    <property type="entry name" value="Phospholipase D/nuclease"/>
    <property type="match status" value="1"/>
</dbReference>
<dbReference type="CDD" id="cd09176">
    <property type="entry name" value="PLDc_unchar6"/>
    <property type="match status" value="1"/>
</dbReference>
<evidence type="ECO:0000259" key="2">
    <source>
        <dbReference type="Pfam" id="PF13091"/>
    </source>
</evidence>
<dbReference type="PATRIC" id="fig|1298593.3.peg.1236"/>
<dbReference type="Proteomes" id="UP000011866">
    <property type="component" value="Chromosome"/>
</dbReference>
<dbReference type="InterPro" id="IPR025202">
    <property type="entry name" value="PLD-like_dom"/>
</dbReference>
<keyword evidence="4" id="KW-1185">Reference proteome</keyword>
<name>M5DQC3_9GAMM</name>